<name>K6Y7K0_9ALTE</name>
<dbReference type="RefSeq" id="WP_007621284.1">
    <property type="nucleotide sequence ID" value="NZ_BAEO01000041.1"/>
</dbReference>
<sequence length="129" mass="14302">MTNKVMTWVLIMALLISQSYAYAFAPCESNTHISTEHNTDMGSKKSDSMDHSLMQADMTNHMQQQESDMGDMDCCDQQCSCLTGTCASVTLTHFLTTTPLKLESGSSDFYLFSIQDAFLPSLRKPPIIG</sequence>
<dbReference type="EMBL" id="BAEO01000041">
    <property type="protein sequence ID" value="GAC19911.1"/>
    <property type="molecule type" value="Genomic_DNA"/>
</dbReference>
<protein>
    <recommendedName>
        <fullName evidence="4">CopL family metal-binding regulatory protein</fullName>
    </recommendedName>
</protein>
<dbReference type="Proteomes" id="UP000006327">
    <property type="component" value="Unassembled WGS sequence"/>
</dbReference>
<feature type="signal peptide" evidence="1">
    <location>
        <begin position="1"/>
        <end position="21"/>
    </location>
</feature>
<accession>K6Y7K0</accession>
<evidence type="ECO:0000313" key="3">
    <source>
        <dbReference type="Proteomes" id="UP000006327"/>
    </source>
</evidence>
<organism evidence="2 3">
    <name type="scientific">Paraglaciecola arctica BSs20135</name>
    <dbReference type="NCBI Taxonomy" id="493475"/>
    <lineage>
        <taxon>Bacteria</taxon>
        <taxon>Pseudomonadati</taxon>
        <taxon>Pseudomonadota</taxon>
        <taxon>Gammaproteobacteria</taxon>
        <taxon>Alteromonadales</taxon>
        <taxon>Alteromonadaceae</taxon>
        <taxon>Paraglaciecola</taxon>
    </lineage>
</organism>
<evidence type="ECO:0008006" key="4">
    <source>
        <dbReference type="Google" id="ProtNLM"/>
    </source>
</evidence>
<comment type="caution">
    <text evidence="2">The sequence shown here is derived from an EMBL/GenBank/DDBJ whole genome shotgun (WGS) entry which is preliminary data.</text>
</comment>
<reference evidence="2 3" key="1">
    <citation type="journal article" date="2017" name="Antonie Van Leeuwenhoek">
        <title>Rhizobium rhizosphaerae sp. nov., a novel species isolated from rice rhizosphere.</title>
        <authorList>
            <person name="Zhao J.J."/>
            <person name="Zhang J."/>
            <person name="Zhang R.J."/>
            <person name="Zhang C.W."/>
            <person name="Yin H.Q."/>
            <person name="Zhang X.X."/>
        </authorList>
    </citation>
    <scope>NUCLEOTIDE SEQUENCE [LARGE SCALE GENOMIC DNA]</scope>
    <source>
        <strain evidence="2 3">BSs20135</strain>
    </source>
</reference>
<keyword evidence="1" id="KW-0732">Signal</keyword>
<dbReference type="AlphaFoldDB" id="K6Y7K0"/>
<evidence type="ECO:0000256" key="1">
    <source>
        <dbReference type="SAM" id="SignalP"/>
    </source>
</evidence>
<evidence type="ECO:0000313" key="2">
    <source>
        <dbReference type="EMBL" id="GAC19911.1"/>
    </source>
</evidence>
<proteinExistence type="predicted"/>
<keyword evidence="3" id="KW-1185">Reference proteome</keyword>
<gene>
    <name evidence="2" type="ORF">GARC_2948</name>
</gene>
<dbReference type="STRING" id="493475.GARC_2948"/>
<feature type="chain" id="PRO_5003897223" description="CopL family metal-binding regulatory protein" evidence="1">
    <location>
        <begin position="22"/>
        <end position="129"/>
    </location>
</feature>